<dbReference type="AlphaFoldDB" id="A0A8S0SLG8"/>
<dbReference type="PANTHER" id="PTHR45926">
    <property type="entry name" value="OSJNBA0053K19.4 PROTEIN"/>
    <property type="match status" value="1"/>
</dbReference>
<keyword evidence="6" id="KW-1185">Reference proteome</keyword>
<dbReference type="Gene3D" id="1.20.920.10">
    <property type="entry name" value="Bromodomain-like"/>
    <property type="match status" value="1"/>
</dbReference>
<dbReference type="EMBL" id="CACTIH010005442">
    <property type="protein sequence ID" value="CAA2992808.1"/>
    <property type="molecule type" value="Genomic_DNA"/>
</dbReference>
<feature type="domain" description="Bromo" evidence="4">
    <location>
        <begin position="225"/>
        <end position="297"/>
    </location>
</feature>
<dbReference type="Gramene" id="OE9A029539T1">
    <property type="protein sequence ID" value="OE9A029539C1"/>
    <property type="gene ID" value="OE9A029539"/>
</dbReference>
<dbReference type="PRINTS" id="PR00503">
    <property type="entry name" value="BROMODOMAIN"/>
</dbReference>
<dbReference type="PROSITE" id="PS50014">
    <property type="entry name" value="BROMODOMAIN_2"/>
    <property type="match status" value="1"/>
</dbReference>
<evidence type="ECO:0000256" key="3">
    <source>
        <dbReference type="SAM" id="MobiDB-lite"/>
    </source>
</evidence>
<name>A0A8S0SLG8_OLEEU</name>
<dbReference type="Proteomes" id="UP000594638">
    <property type="component" value="Unassembled WGS sequence"/>
</dbReference>
<evidence type="ECO:0000313" key="5">
    <source>
        <dbReference type="EMBL" id="CAA2992808.1"/>
    </source>
</evidence>
<evidence type="ECO:0000256" key="1">
    <source>
        <dbReference type="ARBA" id="ARBA00023117"/>
    </source>
</evidence>
<feature type="region of interest" description="Disordered" evidence="3">
    <location>
        <begin position="171"/>
        <end position="204"/>
    </location>
</feature>
<sequence>MAPTIPIEYTERRELNKCSETGVSAMMGKTRKVSKGYSSGFVPDYRHAVETVAESEGFGSAVRVNTEMAALEDSYDPKRKCISLNVNDYDSFNVPIKVMSLSEMSQLERRDLEMKLKKELEQVKMLQTKIASMGSNAMRSSSPSDIHSYSEGLKRPIAVESYPMSINKMTAAPGKKKFPPGRNGPRTKGGVVEGRHTGSVKQGLPRNTNFVMMMKQCETLLNRLMAHQYGWVFNEPVDTVKLNIPDYFNVIKHPMDLGTIKKKLHSGGYSSPMGFAADVRLTFENALTYNPREMRVLIYLKPQVTPLSHPTAAETLVNTTESPTKKRSEIHQGTICLFSPPAESLPCALTRHKCPLRVVPHATSAVPKYFA</sequence>
<dbReference type="SUPFAM" id="SSF47370">
    <property type="entry name" value="Bromodomain"/>
    <property type="match status" value="1"/>
</dbReference>
<evidence type="ECO:0000259" key="4">
    <source>
        <dbReference type="PROSITE" id="PS50014"/>
    </source>
</evidence>
<reference evidence="5 6" key="1">
    <citation type="submission" date="2019-12" db="EMBL/GenBank/DDBJ databases">
        <authorList>
            <person name="Alioto T."/>
            <person name="Alioto T."/>
            <person name="Gomez Garrido J."/>
        </authorList>
    </citation>
    <scope>NUCLEOTIDE SEQUENCE [LARGE SCALE GENOMIC DNA]</scope>
</reference>
<dbReference type="SMART" id="SM00297">
    <property type="entry name" value="BROMO"/>
    <property type="match status" value="1"/>
</dbReference>
<dbReference type="OrthoDB" id="21449at2759"/>
<evidence type="ECO:0000256" key="2">
    <source>
        <dbReference type="PROSITE-ProRule" id="PRU00035"/>
    </source>
</evidence>
<comment type="caution">
    <text evidence="5">The sequence shown here is derived from an EMBL/GenBank/DDBJ whole genome shotgun (WGS) entry which is preliminary data.</text>
</comment>
<gene>
    <name evidence="5" type="ORF">OLEA9_A029539</name>
</gene>
<proteinExistence type="predicted"/>
<accession>A0A8S0SLG8</accession>
<protein>
    <submittedName>
        <fullName evidence="5">Transcription factor GTE10</fullName>
    </submittedName>
</protein>
<dbReference type="InterPro" id="IPR036427">
    <property type="entry name" value="Bromodomain-like_sf"/>
</dbReference>
<keyword evidence="1 2" id="KW-0103">Bromodomain</keyword>
<organism evidence="5 6">
    <name type="scientific">Olea europaea subsp. europaea</name>
    <dbReference type="NCBI Taxonomy" id="158383"/>
    <lineage>
        <taxon>Eukaryota</taxon>
        <taxon>Viridiplantae</taxon>
        <taxon>Streptophyta</taxon>
        <taxon>Embryophyta</taxon>
        <taxon>Tracheophyta</taxon>
        <taxon>Spermatophyta</taxon>
        <taxon>Magnoliopsida</taxon>
        <taxon>eudicotyledons</taxon>
        <taxon>Gunneridae</taxon>
        <taxon>Pentapetalae</taxon>
        <taxon>asterids</taxon>
        <taxon>lamiids</taxon>
        <taxon>Lamiales</taxon>
        <taxon>Oleaceae</taxon>
        <taxon>Oleeae</taxon>
        <taxon>Olea</taxon>
    </lineage>
</organism>
<dbReference type="InterPro" id="IPR001487">
    <property type="entry name" value="Bromodomain"/>
</dbReference>
<dbReference type="Pfam" id="PF00439">
    <property type="entry name" value="Bromodomain"/>
    <property type="match status" value="1"/>
</dbReference>
<evidence type="ECO:0000313" key="6">
    <source>
        <dbReference type="Proteomes" id="UP000594638"/>
    </source>
</evidence>